<evidence type="ECO:0000313" key="2">
    <source>
        <dbReference type="EMBL" id="CAB4863061.1"/>
    </source>
</evidence>
<name>A0A6J6MPZ3_9ZZZZ</name>
<sequence>MAERDTARALVYAAENQWSAALDRGGVIDFFGSKLTLPQQKQFETIEDMQKYCNGVMVNEHVMSRYPSAGSVVVRARAGQRMAHYESASKTIAIPLSGTAGEPSWACRESVLLHELTHHLLFSSADPAAIAIAIHGSAFTTSMCWLVCEVLGSEAALVLQGAFQGSGVIVGAYVD</sequence>
<accession>A0A6J6MPZ3</accession>
<proteinExistence type="predicted"/>
<dbReference type="InterPro" id="IPR027595">
    <property type="entry name" value="CHP04338"/>
</dbReference>
<dbReference type="NCBIfam" id="TIGR04338">
    <property type="entry name" value="HEXXH_Rv0185"/>
    <property type="match status" value="1"/>
</dbReference>
<dbReference type="EMBL" id="CAFBLV010000029">
    <property type="protein sequence ID" value="CAB4863061.1"/>
    <property type="molecule type" value="Genomic_DNA"/>
</dbReference>
<protein>
    <submittedName>
        <fullName evidence="1">Unannotated protein</fullName>
    </submittedName>
</protein>
<reference evidence="1" key="1">
    <citation type="submission" date="2020-05" db="EMBL/GenBank/DDBJ databases">
        <authorList>
            <person name="Chiriac C."/>
            <person name="Salcher M."/>
            <person name="Ghai R."/>
            <person name="Kavagutti S V."/>
        </authorList>
    </citation>
    <scope>NUCLEOTIDE SEQUENCE</scope>
</reference>
<organism evidence="1">
    <name type="scientific">freshwater metagenome</name>
    <dbReference type="NCBI Taxonomy" id="449393"/>
    <lineage>
        <taxon>unclassified sequences</taxon>
        <taxon>metagenomes</taxon>
        <taxon>ecological metagenomes</taxon>
    </lineage>
</organism>
<dbReference type="AlphaFoldDB" id="A0A6J6MPZ3"/>
<gene>
    <name evidence="1" type="ORF">UFOPK2310_00926</name>
    <name evidence="2" type="ORF">UFOPK3425_00252</name>
</gene>
<evidence type="ECO:0000313" key="1">
    <source>
        <dbReference type="EMBL" id="CAB4676350.1"/>
    </source>
</evidence>
<dbReference type="EMBL" id="CAEZWW010000105">
    <property type="protein sequence ID" value="CAB4676350.1"/>
    <property type="molecule type" value="Genomic_DNA"/>
</dbReference>